<dbReference type="PROSITE" id="PS00211">
    <property type="entry name" value="ABC_TRANSPORTER_1"/>
    <property type="match status" value="1"/>
</dbReference>
<evidence type="ECO:0000256" key="4">
    <source>
        <dbReference type="ARBA" id="ARBA00022840"/>
    </source>
</evidence>
<name>A0A1H0JJ65_9ACTN</name>
<dbReference type="PROSITE" id="PS50893">
    <property type="entry name" value="ABC_TRANSPORTER_2"/>
    <property type="match status" value="2"/>
</dbReference>
<evidence type="ECO:0000313" key="7">
    <source>
        <dbReference type="Proteomes" id="UP000199004"/>
    </source>
</evidence>
<feature type="domain" description="ABC transporter" evidence="5">
    <location>
        <begin position="18"/>
        <end position="253"/>
    </location>
</feature>
<dbReference type="EMBL" id="FNIC01000008">
    <property type="protein sequence ID" value="SDO43684.1"/>
    <property type="molecule type" value="Genomic_DNA"/>
</dbReference>
<keyword evidence="7" id="KW-1185">Reference proteome</keyword>
<dbReference type="GO" id="GO:0005524">
    <property type="term" value="F:ATP binding"/>
    <property type="evidence" value="ECO:0007669"/>
    <property type="project" value="UniProtKB-KW"/>
</dbReference>
<dbReference type="Proteomes" id="UP000199004">
    <property type="component" value="Unassembled WGS sequence"/>
</dbReference>
<evidence type="ECO:0000313" key="6">
    <source>
        <dbReference type="EMBL" id="SDO43684.1"/>
    </source>
</evidence>
<organism evidence="6 7">
    <name type="scientific">Nocardioides szechwanensis</name>
    <dbReference type="NCBI Taxonomy" id="1005944"/>
    <lineage>
        <taxon>Bacteria</taxon>
        <taxon>Bacillati</taxon>
        <taxon>Actinomycetota</taxon>
        <taxon>Actinomycetes</taxon>
        <taxon>Propionibacteriales</taxon>
        <taxon>Nocardioidaceae</taxon>
        <taxon>Nocardioides</taxon>
    </lineage>
</organism>
<keyword evidence="4 6" id="KW-0067">ATP-binding</keyword>
<dbReference type="CDD" id="cd03215">
    <property type="entry name" value="ABC_Carb_Monos_II"/>
    <property type="match status" value="1"/>
</dbReference>
<dbReference type="PANTHER" id="PTHR43790">
    <property type="entry name" value="CARBOHYDRATE TRANSPORT ATP-BINDING PROTEIN MG119-RELATED"/>
    <property type="match status" value="1"/>
</dbReference>
<dbReference type="RefSeq" id="WP_091026598.1">
    <property type="nucleotide sequence ID" value="NZ_BKAE01000012.1"/>
</dbReference>
<dbReference type="OrthoDB" id="9805029at2"/>
<dbReference type="AlphaFoldDB" id="A0A1H0JJ65"/>
<keyword evidence="2" id="KW-0677">Repeat</keyword>
<sequence>MQPRLTPGNVPPAGPELVRLEGLRRTYGDTVAVRGADLVLRRGEVHALCGHNGAGKSTVVRMLSGQETPDAGTITIAGEQVRLRNRRSAQAAGVALVDQELSVVPALTVAENLVLGDQAAGWLYRRRQVRSRARKMLDELGLDHIDPYQQLSTLGLGERQLVEIARAFGQHAQVVILDEPTATLSDVESERVYDAVRRVAAAGSAVLFVSHRLGEVLELCDRVTVMRDGAVVADVASADLTVNALIRHMLGEAPTTLDKQPAADGEIALRLIDVAVPHRFESLSLDARAGTVYAFAGQVGSGAADVLRAVAGLEPSLRGRVSLGGRRVSSGSPASAARAGIAFASGDRKSEGLFLSRSVGVNLLATRIPDLATGGLVRRGRWRRTQQQVAAECGIDAPLATRVGDLSGGNQQKVFVGRALGRSDVKVLILDEPTRGVDVGGRANIHQLVRRAAEDGLVVLFASTELDELLDLADVVVTMHKGRVVAQHRGEVSDDTLLYEMTHGTSAMVGGRQ</sequence>
<dbReference type="InterPro" id="IPR003593">
    <property type="entry name" value="AAA+_ATPase"/>
</dbReference>
<accession>A0A1H0JJ65</accession>
<keyword evidence="1" id="KW-0813">Transport</keyword>
<dbReference type="Pfam" id="PF00005">
    <property type="entry name" value="ABC_tran"/>
    <property type="match status" value="2"/>
</dbReference>
<dbReference type="CDD" id="cd03216">
    <property type="entry name" value="ABC_Carb_Monos_I"/>
    <property type="match status" value="1"/>
</dbReference>
<proteinExistence type="predicted"/>
<reference evidence="6 7" key="1">
    <citation type="submission" date="2016-10" db="EMBL/GenBank/DDBJ databases">
        <authorList>
            <person name="de Groot N.N."/>
        </authorList>
    </citation>
    <scope>NUCLEOTIDE SEQUENCE [LARGE SCALE GENOMIC DNA]</scope>
    <source>
        <strain evidence="6 7">CGMCC 1.11147</strain>
    </source>
</reference>
<evidence type="ECO:0000256" key="1">
    <source>
        <dbReference type="ARBA" id="ARBA00022448"/>
    </source>
</evidence>
<dbReference type="GO" id="GO:0016887">
    <property type="term" value="F:ATP hydrolysis activity"/>
    <property type="evidence" value="ECO:0007669"/>
    <property type="project" value="InterPro"/>
</dbReference>
<evidence type="ECO:0000259" key="5">
    <source>
        <dbReference type="PROSITE" id="PS50893"/>
    </source>
</evidence>
<evidence type="ECO:0000256" key="3">
    <source>
        <dbReference type="ARBA" id="ARBA00022741"/>
    </source>
</evidence>
<protein>
    <submittedName>
        <fullName evidence="6">Monosaccharide ABC transporter ATP-binding protein, CUT2 family</fullName>
    </submittedName>
</protein>
<dbReference type="STRING" id="1005944.SAMN05192576_4039"/>
<dbReference type="Gene3D" id="3.40.50.300">
    <property type="entry name" value="P-loop containing nucleotide triphosphate hydrolases"/>
    <property type="match status" value="2"/>
</dbReference>
<dbReference type="InterPro" id="IPR017871">
    <property type="entry name" value="ABC_transporter-like_CS"/>
</dbReference>
<dbReference type="SMART" id="SM00382">
    <property type="entry name" value="AAA"/>
    <property type="match status" value="2"/>
</dbReference>
<dbReference type="InterPro" id="IPR003439">
    <property type="entry name" value="ABC_transporter-like_ATP-bd"/>
</dbReference>
<dbReference type="SUPFAM" id="SSF52540">
    <property type="entry name" value="P-loop containing nucleoside triphosphate hydrolases"/>
    <property type="match status" value="2"/>
</dbReference>
<gene>
    <name evidence="6" type="ORF">SAMN05192576_4039</name>
</gene>
<dbReference type="InterPro" id="IPR050107">
    <property type="entry name" value="ABC_carbohydrate_import_ATPase"/>
</dbReference>
<dbReference type="InterPro" id="IPR027417">
    <property type="entry name" value="P-loop_NTPase"/>
</dbReference>
<feature type="domain" description="ABC transporter" evidence="5">
    <location>
        <begin position="269"/>
        <end position="506"/>
    </location>
</feature>
<dbReference type="PANTHER" id="PTHR43790:SF9">
    <property type="entry name" value="GALACTOFURANOSE TRANSPORTER ATP-BINDING PROTEIN YTFR"/>
    <property type="match status" value="1"/>
</dbReference>
<keyword evidence="3" id="KW-0547">Nucleotide-binding</keyword>
<evidence type="ECO:0000256" key="2">
    <source>
        <dbReference type="ARBA" id="ARBA00022737"/>
    </source>
</evidence>